<dbReference type="GO" id="GO:0005829">
    <property type="term" value="C:cytosol"/>
    <property type="evidence" value="ECO:0007669"/>
    <property type="project" value="TreeGrafter"/>
</dbReference>
<comment type="caution">
    <text evidence="7">The sequence shown here is derived from an EMBL/GenBank/DDBJ whole genome shotgun (WGS) entry which is preliminary data.</text>
</comment>
<dbReference type="InterPro" id="IPR009081">
    <property type="entry name" value="PP-bd_ACP"/>
</dbReference>
<comment type="cofactor">
    <cofactor evidence="1">
        <name>pantetheine 4'-phosphate</name>
        <dbReference type="ChEBI" id="CHEBI:47942"/>
    </cofactor>
</comment>
<evidence type="ECO:0000256" key="2">
    <source>
        <dbReference type="ARBA" id="ARBA00006432"/>
    </source>
</evidence>
<dbReference type="InterPro" id="IPR000873">
    <property type="entry name" value="AMP-dep_synth/lig_dom"/>
</dbReference>
<dbReference type="Proteomes" id="UP001165092">
    <property type="component" value="Unassembled WGS sequence"/>
</dbReference>
<dbReference type="Gene3D" id="3.30.559.10">
    <property type="entry name" value="Chloramphenicol acetyltransferase-like domain"/>
    <property type="match status" value="2"/>
</dbReference>
<dbReference type="InterPro" id="IPR023213">
    <property type="entry name" value="CAT-like_dom_sf"/>
</dbReference>
<dbReference type="PROSITE" id="PS50075">
    <property type="entry name" value="CARRIER"/>
    <property type="match status" value="2"/>
</dbReference>
<dbReference type="CDD" id="cd05930">
    <property type="entry name" value="A_NRPS"/>
    <property type="match status" value="1"/>
</dbReference>
<dbReference type="FunFam" id="2.30.38.10:FF:000001">
    <property type="entry name" value="Non-ribosomal peptide synthetase PvdI"/>
    <property type="match status" value="2"/>
</dbReference>
<feature type="compositionally biased region" description="Basic and acidic residues" evidence="5">
    <location>
        <begin position="1650"/>
        <end position="1664"/>
    </location>
</feature>
<dbReference type="Gene3D" id="1.10.1200.10">
    <property type="entry name" value="ACP-like"/>
    <property type="match status" value="1"/>
</dbReference>
<dbReference type="PANTHER" id="PTHR45527">
    <property type="entry name" value="NONRIBOSOMAL PEPTIDE SYNTHETASE"/>
    <property type="match status" value="1"/>
</dbReference>
<gene>
    <name evidence="7" type="primary">dhbF</name>
    <name evidence="7" type="ORF">Nans01_43170</name>
</gene>
<evidence type="ECO:0000256" key="4">
    <source>
        <dbReference type="ARBA" id="ARBA00022553"/>
    </source>
</evidence>
<organism evidence="7 8">
    <name type="scientific">Nocardiopsis ansamitocini</name>
    <dbReference type="NCBI Taxonomy" id="1670832"/>
    <lineage>
        <taxon>Bacteria</taxon>
        <taxon>Bacillati</taxon>
        <taxon>Actinomycetota</taxon>
        <taxon>Actinomycetes</taxon>
        <taxon>Streptosporangiales</taxon>
        <taxon>Nocardiopsidaceae</taxon>
        <taxon>Nocardiopsis</taxon>
    </lineage>
</organism>
<evidence type="ECO:0000259" key="6">
    <source>
        <dbReference type="PROSITE" id="PS50075"/>
    </source>
</evidence>
<dbReference type="Pfam" id="PF00501">
    <property type="entry name" value="AMP-binding"/>
    <property type="match status" value="2"/>
</dbReference>
<dbReference type="InterPro" id="IPR001242">
    <property type="entry name" value="Condensation_dom"/>
</dbReference>
<dbReference type="FunFam" id="1.10.1200.10:FF:000005">
    <property type="entry name" value="Nonribosomal peptide synthetase 1"/>
    <property type="match status" value="1"/>
</dbReference>
<dbReference type="GO" id="GO:0031177">
    <property type="term" value="F:phosphopantetheine binding"/>
    <property type="evidence" value="ECO:0007669"/>
    <property type="project" value="InterPro"/>
</dbReference>
<dbReference type="PROSITE" id="PS00012">
    <property type="entry name" value="PHOSPHOPANTETHEINE"/>
    <property type="match status" value="2"/>
</dbReference>
<dbReference type="SMART" id="SM00823">
    <property type="entry name" value="PKS_PP"/>
    <property type="match status" value="2"/>
</dbReference>
<protein>
    <submittedName>
        <fullName evidence="7">Dimodular nonribosomal peptide synthase</fullName>
    </submittedName>
</protein>
<dbReference type="GO" id="GO:0008610">
    <property type="term" value="P:lipid biosynthetic process"/>
    <property type="evidence" value="ECO:0007669"/>
    <property type="project" value="UniProtKB-ARBA"/>
</dbReference>
<feature type="domain" description="Carrier" evidence="6">
    <location>
        <begin position="968"/>
        <end position="1042"/>
    </location>
</feature>
<evidence type="ECO:0000313" key="8">
    <source>
        <dbReference type="Proteomes" id="UP001165092"/>
    </source>
</evidence>
<dbReference type="InterPro" id="IPR006162">
    <property type="entry name" value="Ppantetheine_attach_site"/>
</dbReference>
<feature type="domain" description="Carrier" evidence="6">
    <location>
        <begin position="2042"/>
        <end position="2117"/>
    </location>
</feature>
<dbReference type="Pfam" id="PF00668">
    <property type="entry name" value="Condensation"/>
    <property type="match status" value="2"/>
</dbReference>
<dbReference type="FunFam" id="3.30.300.30:FF:000010">
    <property type="entry name" value="Enterobactin synthetase component F"/>
    <property type="match status" value="2"/>
</dbReference>
<dbReference type="GO" id="GO:0043041">
    <property type="term" value="P:amino acid activation for nonribosomal peptide biosynthetic process"/>
    <property type="evidence" value="ECO:0007669"/>
    <property type="project" value="TreeGrafter"/>
</dbReference>
<sequence>MAARDFDPIDLTAGQRGLWHAQQAAPDSPILNVGEYLDIAGPVDTGVFAEALRLAVRETQSVHLELFEEDGDPAQRLLAEVDAPLRFHDLTAEDAPHDRALELMRGDLHRLRDLHRAPLATYLLLKLAADRFYWYQGYHHIINDGVSLPLVANRLAHLYGALHTGGDKGEPFGPIRTLLDADAAYRASAEHDADRRYWSSVLDAYPGPVSLSTRPARGAADGARRLSCRIEPADADRLREAARDLGTSLAGLMATAAGLAVGCATGRADVVLGFAVHGRGRGAQRAVPGMMANIVPLRLRMPPGTSVRDLVAHGAGRVREAARHQRYRYEDIRRDLGLRPGETPWSVSVNVMAFDYPDTFGGHPVTAHNLSAGPFEDLSLYLWDIDPDRSLRLEVDADPELYDASAHAEALNLMRRALDLVATAPDTLVGRADLLPGFQPAVVAPPEEPTESGTHEPGAVPTALSDLLAPHVQQRPDAQAVVFAETSLTYAELDARADALAAVLTGRGAAPETCVALLLPRSPESVVAMLAVLKSGATLMALDLDHPDERLSFMLGDARPVLLVSSVDLADRADRVGPDVRPLFLEETAAGAAPLSAGPAPDRKPGTAASAQAAYVIYTSGSTGRPKGVVVQRGELAHFLRHSVADYGIRPEDRVLAASAFTFDASVLDVFASLAAGATMVLASDDDRHDADALHGLMVRQRVTMAHLSPGVAQLLPAHRLPGLRVMSVGGDAVSADLVDTWTADHVFWNGYGPTETTVEVTRKRFTRSSGGRVPLIGSPVAGARAYVLDGALRRLPAGVVGELHIAGPVLARGYLGRPDLTALRFVADPFGPPGERMYRTGDLVRWTPDGELDFIGRIDDQVKVRGFRVEPGEVQAVLAHCAGVGRALVVARADARGDKMLVGYLVPEPGGAVDEEAVRRDLAARLPHYMVPAALVVIDALPLTQSGMIDQRALPAPAPAHAPSGRAFGTPVEEALRAVFADVLGLPAGIDDDFFALGGHSLLATRLVSRIRTVLDRETDIRSVYDAPTPAGLARLIGDGAPARPALRRSDRSGRTPLSFAQSRLWFQRQLEGTGSAYNHPMALRLSGPVDTAALATALRDVVLRHEALRTVFPPTENDPYQQVLDPDALHVDLPVVPTDPDRLPARLVAEARRRFGLESEPPLRAVLFALGPQEHVLLLVIHHIAGDGWSVHPLLRDLSAAYLARHDGRAPSFGPLPVRYTDYALWQRDLLGRREDPLSLLAAQLAHWRGALAGLPSEIALPTDRPRPPAASYRGATVPLTIPGTVQRRLGALAEEHGASTFMVLQAALAVLLSRLGAGDDIPIGSPVAGRTDEALGDLVGFFANMLVIRTDLSGDPTFSDVLERVRTACLDAYANQEIPFEVLVDELASERSPARHPLFQVVLALRNTRAGVLELPGVEVRAETVETGYVPFDLAIEIDNETTRTGPAAALTGTVQYSTDLFDRDTVVSLVDRLVALIEDAVADPGRRVSRFELWHPGERERVLRRWNDTARPVPDTTLPELLQARAAEAPQRDAVLAPGERVSYGAFNTRVNRLARLLVEHGAGPESVVAVAVPRSADQAVAVWAVLKAGAAYMPVDPDYPAERIAFLFDDITPLAVLATAETAPGLPGATPRILLDHPDTADRLARQPGHDLSDADRTAPLRPGTPVYVIHTSGSTGTPKGVVMTSGPLVNLVIAHTEWINSGTAGSPHGPVAQFSAFSFDVSAWEFIETLTAGKPLAVPDAQVRRDPEHLVRWLDENRVEEICVPNVMLEAICEAAHVQGRRLPALTDLSQGGEALRLTPGVRAFLAALPGRRLHNLYGPTETHLVTAFTLPPDLTRWRSTTAPVGAPIPNTRMYVLDAGLRPVLPGVTGELYIAGTALARGYWARPGMTAQRFVANPFDGPGERMYRTGDLVRWSFDGELLYVGRVDDQAKIRGFRVEPGEVEFVLGRHADVAQAAVVVRSDTSGGKRLVAYVVPRPGADADEGALRAFVAGSLPEFMVPSLVVFLDRMPLTTSGKIHRTELPDPDFSVLATSRAPRTENEKVLCDLFAEVLRIERLGIDDSFFDLGGHSISATRLASRLRSVLGLEVEIRTIFEAPTVATLAARLANAERTSRPTLRRMPRPQEQP</sequence>
<accession>A0A9W6UII4</accession>
<comment type="similarity">
    <text evidence="2">Belongs to the ATP-dependent AMP-binding enzyme family.</text>
</comment>
<dbReference type="Gene3D" id="3.30.559.30">
    <property type="entry name" value="Nonribosomal peptide synthetase, condensation domain"/>
    <property type="match status" value="2"/>
</dbReference>
<dbReference type="PANTHER" id="PTHR45527:SF1">
    <property type="entry name" value="FATTY ACID SYNTHASE"/>
    <property type="match status" value="1"/>
</dbReference>
<dbReference type="InterPro" id="IPR029058">
    <property type="entry name" value="AB_hydrolase_fold"/>
</dbReference>
<dbReference type="InterPro" id="IPR025110">
    <property type="entry name" value="AMP-bd_C"/>
</dbReference>
<dbReference type="SUPFAM" id="SSF56801">
    <property type="entry name" value="Acetyl-CoA synthetase-like"/>
    <property type="match status" value="2"/>
</dbReference>
<keyword evidence="3" id="KW-0596">Phosphopantetheine</keyword>
<keyword evidence="8" id="KW-1185">Reference proteome</keyword>
<dbReference type="GO" id="GO:0047527">
    <property type="term" value="F:2,3-dihydroxybenzoate-serine ligase activity"/>
    <property type="evidence" value="ECO:0007669"/>
    <property type="project" value="TreeGrafter"/>
</dbReference>
<dbReference type="EMBL" id="BSQG01000010">
    <property type="protein sequence ID" value="GLU49966.1"/>
    <property type="molecule type" value="Genomic_DNA"/>
</dbReference>
<dbReference type="GO" id="GO:0009366">
    <property type="term" value="C:enterobactin synthetase complex"/>
    <property type="evidence" value="ECO:0007669"/>
    <property type="project" value="TreeGrafter"/>
</dbReference>
<dbReference type="InterPro" id="IPR010071">
    <property type="entry name" value="AA_adenyl_dom"/>
</dbReference>
<dbReference type="InterPro" id="IPR036736">
    <property type="entry name" value="ACP-like_sf"/>
</dbReference>
<dbReference type="FunFam" id="3.40.50.12780:FF:000012">
    <property type="entry name" value="Non-ribosomal peptide synthetase"/>
    <property type="match status" value="1"/>
</dbReference>
<evidence type="ECO:0000256" key="1">
    <source>
        <dbReference type="ARBA" id="ARBA00001957"/>
    </source>
</evidence>
<dbReference type="Pfam" id="PF00550">
    <property type="entry name" value="PP-binding"/>
    <property type="match status" value="2"/>
</dbReference>
<evidence type="ECO:0000256" key="3">
    <source>
        <dbReference type="ARBA" id="ARBA00022450"/>
    </source>
</evidence>
<dbReference type="CDD" id="cd19540">
    <property type="entry name" value="LCL_NRPS-like"/>
    <property type="match status" value="1"/>
</dbReference>
<reference evidence="7" key="1">
    <citation type="submission" date="2023-02" db="EMBL/GenBank/DDBJ databases">
        <title>Nocardiopsis ansamitocini NBRC 112285.</title>
        <authorList>
            <person name="Ichikawa N."/>
            <person name="Sato H."/>
            <person name="Tonouchi N."/>
        </authorList>
    </citation>
    <scope>NUCLEOTIDE SEQUENCE</scope>
    <source>
        <strain evidence="7">NBRC 112285</strain>
    </source>
</reference>
<evidence type="ECO:0000256" key="5">
    <source>
        <dbReference type="SAM" id="MobiDB-lite"/>
    </source>
</evidence>
<dbReference type="Gene3D" id="2.30.38.10">
    <property type="entry name" value="Luciferase, Domain 3"/>
    <property type="match status" value="2"/>
</dbReference>
<keyword evidence="4" id="KW-0597">Phosphoprotein</keyword>
<dbReference type="Gene3D" id="3.30.300.30">
    <property type="match status" value="2"/>
</dbReference>
<evidence type="ECO:0000313" key="7">
    <source>
        <dbReference type="EMBL" id="GLU49966.1"/>
    </source>
</evidence>
<dbReference type="InterPro" id="IPR020806">
    <property type="entry name" value="PKS_PP-bd"/>
</dbReference>
<dbReference type="Gene3D" id="3.40.50.980">
    <property type="match status" value="4"/>
</dbReference>
<dbReference type="SUPFAM" id="SSF47336">
    <property type="entry name" value="ACP-like"/>
    <property type="match status" value="2"/>
</dbReference>
<dbReference type="Pfam" id="PF13193">
    <property type="entry name" value="AMP-binding_C"/>
    <property type="match status" value="2"/>
</dbReference>
<dbReference type="InterPro" id="IPR020845">
    <property type="entry name" value="AMP-binding_CS"/>
</dbReference>
<dbReference type="PROSITE" id="PS00455">
    <property type="entry name" value="AMP_BINDING"/>
    <property type="match status" value="2"/>
</dbReference>
<dbReference type="SUPFAM" id="SSF52777">
    <property type="entry name" value="CoA-dependent acyltransferases"/>
    <property type="match status" value="4"/>
</dbReference>
<dbReference type="GO" id="GO:0009239">
    <property type="term" value="P:enterobactin biosynthetic process"/>
    <property type="evidence" value="ECO:0007669"/>
    <property type="project" value="TreeGrafter"/>
</dbReference>
<feature type="region of interest" description="Disordered" evidence="5">
    <location>
        <begin position="1650"/>
        <end position="1669"/>
    </location>
</feature>
<dbReference type="NCBIfam" id="TIGR01733">
    <property type="entry name" value="AA-adenyl-dom"/>
    <property type="match status" value="2"/>
</dbReference>
<proteinExistence type="inferred from homology"/>
<dbReference type="RefSeq" id="WP_285761506.1">
    <property type="nucleotide sequence ID" value="NZ_BSQG01000010.1"/>
</dbReference>
<dbReference type="InterPro" id="IPR045851">
    <property type="entry name" value="AMP-bd_C_sf"/>
</dbReference>
<dbReference type="Gene3D" id="3.40.50.1820">
    <property type="entry name" value="alpha/beta hydrolase"/>
    <property type="match status" value="1"/>
</dbReference>
<name>A0A9W6UII4_9ACTN</name>